<proteinExistence type="predicted"/>
<comment type="caution">
    <text evidence="2">The sequence shown here is derived from an EMBL/GenBank/DDBJ whole genome shotgun (WGS) entry which is preliminary data.</text>
</comment>
<evidence type="ECO:0000256" key="1">
    <source>
        <dbReference type="SAM" id="MobiDB-lite"/>
    </source>
</evidence>
<evidence type="ECO:0000313" key="3">
    <source>
        <dbReference type="Proteomes" id="UP000324222"/>
    </source>
</evidence>
<evidence type="ECO:0000313" key="2">
    <source>
        <dbReference type="EMBL" id="MPC72537.1"/>
    </source>
</evidence>
<organism evidence="2 3">
    <name type="scientific">Portunus trituberculatus</name>
    <name type="common">Swimming crab</name>
    <name type="synonym">Neptunus trituberculatus</name>
    <dbReference type="NCBI Taxonomy" id="210409"/>
    <lineage>
        <taxon>Eukaryota</taxon>
        <taxon>Metazoa</taxon>
        <taxon>Ecdysozoa</taxon>
        <taxon>Arthropoda</taxon>
        <taxon>Crustacea</taxon>
        <taxon>Multicrustacea</taxon>
        <taxon>Malacostraca</taxon>
        <taxon>Eumalacostraca</taxon>
        <taxon>Eucarida</taxon>
        <taxon>Decapoda</taxon>
        <taxon>Pleocyemata</taxon>
        <taxon>Brachyura</taxon>
        <taxon>Eubrachyura</taxon>
        <taxon>Portunoidea</taxon>
        <taxon>Portunidae</taxon>
        <taxon>Portuninae</taxon>
        <taxon>Portunus</taxon>
    </lineage>
</organism>
<sequence length="61" mass="6605">MECDRRTGCSDSQGEWRASEKQQQQPEREGKGVAGIAISTVSSLHINSRAAGPESRSPLFS</sequence>
<name>A0A5B7HTF7_PORTR</name>
<reference evidence="2 3" key="1">
    <citation type="submission" date="2019-05" db="EMBL/GenBank/DDBJ databases">
        <title>Another draft genome of Portunus trituberculatus and its Hox gene families provides insights of decapod evolution.</title>
        <authorList>
            <person name="Jeong J.-H."/>
            <person name="Song I."/>
            <person name="Kim S."/>
            <person name="Choi T."/>
            <person name="Kim D."/>
            <person name="Ryu S."/>
            <person name="Kim W."/>
        </authorList>
    </citation>
    <scope>NUCLEOTIDE SEQUENCE [LARGE SCALE GENOMIC DNA]</scope>
    <source>
        <tissue evidence="2">Muscle</tissue>
    </source>
</reference>
<accession>A0A5B7HTF7</accession>
<gene>
    <name evidence="2" type="ORF">E2C01_066848</name>
</gene>
<dbReference type="AlphaFoldDB" id="A0A5B7HTF7"/>
<dbReference type="Proteomes" id="UP000324222">
    <property type="component" value="Unassembled WGS sequence"/>
</dbReference>
<dbReference type="EMBL" id="VSRR010034912">
    <property type="protein sequence ID" value="MPC72537.1"/>
    <property type="molecule type" value="Genomic_DNA"/>
</dbReference>
<feature type="region of interest" description="Disordered" evidence="1">
    <location>
        <begin position="1"/>
        <end position="34"/>
    </location>
</feature>
<keyword evidence="3" id="KW-1185">Reference proteome</keyword>
<protein>
    <submittedName>
        <fullName evidence="2">Uncharacterized protein</fullName>
    </submittedName>
</protein>